<reference evidence="1 2" key="1">
    <citation type="submission" date="2022-10" db="EMBL/GenBank/DDBJ databases">
        <title>Chitinophaga nivalis PC15 sp. nov., isolated from Pyeongchang county, South Korea.</title>
        <authorList>
            <person name="Trinh H.N."/>
        </authorList>
    </citation>
    <scope>NUCLEOTIDE SEQUENCE [LARGE SCALE GENOMIC DNA]</scope>
    <source>
        <strain evidence="1 2">PC14</strain>
    </source>
</reference>
<organism evidence="1 2">
    <name type="scientific">Chitinophaga nivalis</name>
    <dbReference type="NCBI Taxonomy" id="2991709"/>
    <lineage>
        <taxon>Bacteria</taxon>
        <taxon>Pseudomonadati</taxon>
        <taxon>Bacteroidota</taxon>
        <taxon>Chitinophagia</taxon>
        <taxon>Chitinophagales</taxon>
        <taxon>Chitinophagaceae</taxon>
        <taxon>Chitinophaga</taxon>
    </lineage>
</organism>
<comment type="caution">
    <text evidence="1">The sequence shown here is derived from an EMBL/GenBank/DDBJ whole genome shotgun (WGS) entry which is preliminary data.</text>
</comment>
<dbReference type="RefSeq" id="WP_264729398.1">
    <property type="nucleotide sequence ID" value="NZ_JAPDNR010000001.1"/>
</dbReference>
<evidence type="ECO:0000313" key="2">
    <source>
        <dbReference type="Proteomes" id="UP001207742"/>
    </source>
</evidence>
<dbReference type="Proteomes" id="UP001207742">
    <property type="component" value="Unassembled WGS sequence"/>
</dbReference>
<evidence type="ECO:0000313" key="1">
    <source>
        <dbReference type="EMBL" id="MCW3483879.1"/>
    </source>
</evidence>
<name>A0ABT3IJE8_9BACT</name>
<proteinExistence type="predicted"/>
<protein>
    <recommendedName>
        <fullName evidence="3">DUF4304 domain-containing protein</fullName>
    </recommendedName>
</protein>
<dbReference type="EMBL" id="JAPDNS010000001">
    <property type="protein sequence ID" value="MCW3483879.1"/>
    <property type="molecule type" value="Genomic_DNA"/>
</dbReference>
<accession>A0ABT3IJE8</accession>
<gene>
    <name evidence="1" type="ORF">OL497_08245</name>
</gene>
<evidence type="ECO:0008006" key="3">
    <source>
        <dbReference type="Google" id="ProtNLM"/>
    </source>
</evidence>
<sequence>MTQKKVLRDLIELLQPKLSPFNFKPNLKEQGFFRKDEHATYFYFFNIYNRTVIQTGEKGYLIEPNAKIGIQAIERYYKEITVNSYLTSEWNFTTLGNNIANLLANPDGINRQRNKSLDLLIFTETDLYEVATEIYNKFTNVAMPYFLMNNTISRVDELLNSYPKEYSVHLVNDLWRFIKGLIAAKLNNNPKLHQLIETYSNLLIERDMDPDCFQEMENLKKNLSKITS</sequence>
<keyword evidence="2" id="KW-1185">Reference proteome</keyword>